<evidence type="ECO:0000313" key="2">
    <source>
        <dbReference type="Proteomes" id="UP001163223"/>
    </source>
</evidence>
<gene>
    <name evidence="1" type="ORF">OXU80_03125</name>
</gene>
<dbReference type="Proteomes" id="UP001163223">
    <property type="component" value="Chromosome"/>
</dbReference>
<accession>A0ACD4NQN0</accession>
<evidence type="ECO:0000313" key="1">
    <source>
        <dbReference type="EMBL" id="WAJ29245.1"/>
    </source>
</evidence>
<keyword evidence="2" id="KW-1185">Reference proteome</keyword>
<sequence length="146" mass="14514">MSCLVALSTVAGCESIAVSPALFGGADSGFGYAQAPLMPRVPEAAGAVAPAAASAAPIAPTAPGARAVILPVVPDPVEVANLPVYDHRKDPYVTSVLMAPVSTSTLSEVGGPRTEDGRPILPPFRAPSVIEIGSVRSGLAASAAQD</sequence>
<organism evidence="1 2">
    <name type="scientific">Antarcticirhabdus aurantiaca</name>
    <dbReference type="NCBI Taxonomy" id="2606717"/>
    <lineage>
        <taxon>Bacteria</taxon>
        <taxon>Pseudomonadati</taxon>
        <taxon>Pseudomonadota</taxon>
        <taxon>Alphaproteobacteria</taxon>
        <taxon>Hyphomicrobiales</taxon>
        <taxon>Aurantimonadaceae</taxon>
        <taxon>Antarcticirhabdus</taxon>
    </lineage>
</organism>
<reference evidence="1" key="1">
    <citation type="submission" date="2022-11" db="EMBL/GenBank/DDBJ databases">
        <title>beta-Carotene-producing bacterium, Jeongeuplla avenae sp. nov., alleviates the salt stress of Arabidopsis seedlings.</title>
        <authorList>
            <person name="Jiang L."/>
            <person name="Lee J."/>
        </authorList>
    </citation>
    <scope>NUCLEOTIDE SEQUENCE</scope>
    <source>
        <strain evidence="1">DY_R2A_6</strain>
    </source>
</reference>
<dbReference type="EMBL" id="CP113520">
    <property type="protein sequence ID" value="WAJ29245.1"/>
    <property type="molecule type" value="Genomic_DNA"/>
</dbReference>
<proteinExistence type="predicted"/>
<protein>
    <submittedName>
        <fullName evidence="1">Uncharacterized protein</fullName>
    </submittedName>
</protein>
<name>A0ACD4NQN0_9HYPH</name>